<feature type="transmembrane region" description="Helical" evidence="7">
    <location>
        <begin position="232"/>
        <end position="254"/>
    </location>
</feature>
<sequence>MRPESTRTEGSAVEPSAAAPATRGGRARPEWLADLAMLPALLGLVAVLGVVTDGLLTPSNLINVLSQSAVVAIAAIGATFVILTGGIDLSTGSVIGAGGVAGAAVLVGTGSLAAGVAAGLATGTAIGALIGLVVARLGVVPFAVTLAALYVVGGATTLLSHGRTIAPVPVGFIRFSIDGPAGVPGAVWLALVLYVVAQVALTRTAWGRRVLHVGANAEVARISGVDVARIRISVYAAAGLCSAIAGLVLTSGLAGAGASMGGPLLLNIVGAVVLGGTRLTGGRGSLLRTGIGVLFLGFLSNGMSLLGLPSFDQQMVTGAFIFVAAAANGFGWWRRRIRHTDRSIPKDAIDA</sequence>
<dbReference type="InterPro" id="IPR001851">
    <property type="entry name" value="ABC_transp_permease"/>
</dbReference>
<organism evidence="8 9">
    <name type="scientific">Dactylosporangium salmoneum</name>
    <dbReference type="NCBI Taxonomy" id="53361"/>
    <lineage>
        <taxon>Bacteria</taxon>
        <taxon>Bacillati</taxon>
        <taxon>Actinomycetota</taxon>
        <taxon>Actinomycetes</taxon>
        <taxon>Micromonosporales</taxon>
        <taxon>Micromonosporaceae</taxon>
        <taxon>Dactylosporangium</taxon>
    </lineage>
</organism>
<evidence type="ECO:0000256" key="4">
    <source>
        <dbReference type="ARBA" id="ARBA00022989"/>
    </source>
</evidence>
<feature type="transmembrane region" description="Helical" evidence="7">
    <location>
        <begin position="181"/>
        <end position="201"/>
    </location>
</feature>
<keyword evidence="5 7" id="KW-0472">Membrane</keyword>
<feature type="transmembrane region" description="Helical" evidence="7">
    <location>
        <begin position="89"/>
        <end position="107"/>
    </location>
</feature>
<evidence type="ECO:0000256" key="6">
    <source>
        <dbReference type="SAM" id="MobiDB-lite"/>
    </source>
</evidence>
<evidence type="ECO:0000256" key="3">
    <source>
        <dbReference type="ARBA" id="ARBA00022692"/>
    </source>
</evidence>
<feature type="transmembrane region" description="Helical" evidence="7">
    <location>
        <begin position="260"/>
        <end position="279"/>
    </location>
</feature>
<comment type="caution">
    <text evidence="8">The sequence shown here is derived from an EMBL/GenBank/DDBJ whole genome shotgun (WGS) entry which is preliminary data.</text>
</comment>
<feature type="region of interest" description="Disordered" evidence="6">
    <location>
        <begin position="1"/>
        <end position="25"/>
    </location>
</feature>
<feature type="transmembrane region" description="Helical" evidence="7">
    <location>
        <begin position="142"/>
        <end position="161"/>
    </location>
</feature>
<dbReference type="RefSeq" id="WP_344611016.1">
    <property type="nucleotide sequence ID" value="NZ_BAAARV010000006.1"/>
</dbReference>
<evidence type="ECO:0000256" key="5">
    <source>
        <dbReference type="ARBA" id="ARBA00023136"/>
    </source>
</evidence>
<proteinExistence type="predicted"/>
<keyword evidence="3 7" id="KW-0812">Transmembrane</keyword>
<feature type="transmembrane region" description="Helical" evidence="7">
    <location>
        <begin position="286"/>
        <end position="308"/>
    </location>
</feature>
<comment type="subcellular location">
    <subcellularLocation>
        <location evidence="1">Cell membrane</location>
        <topology evidence="1">Multi-pass membrane protein</topology>
    </subcellularLocation>
</comment>
<feature type="transmembrane region" description="Helical" evidence="7">
    <location>
        <begin position="64"/>
        <end position="82"/>
    </location>
</feature>
<dbReference type="CDD" id="cd06579">
    <property type="entry name" value="TM_PBP1_transp_AraH_like"/>
    <property type="match status" value="1"/>
</dbReference>
<evidence type="ECO:0000256" key="1">
    <source>
        <dbReference type="ARBA" id="ARBA00004651"/>
    </source>
</evidence>
<dbReference type="PANTHER" id="PTHR32196:SF72">
    <property type="entry name" value="RIBOSE IMPORT PERMEASE PROTEIN RBSC"/>
    <property type="match status" value="1"/>
</dbReference>
<dbReference type="PANTHER" id="PTHR32196">
    <property type="entry name" value="ABC TRANSPORTER PERMEASE PROTEIN YPHD-RELATED-RELATED"/>
    <property type="match status" value="1"/>
</dbReference>
<accession>A0ABN3FJ82</accession>
<protein>
    <submittedName>
        <fullName evidence="8">Ribose ABC transporter permease RbsC</fullName>
    </submittedName>
</protein>
<keyword evidence="4 7" id="KW-1133">Transmembrane helix</keyword>
<keyword evidence="2" id="KW-1003">Cell membrane</keyword>
<keyword evidence="9" id="KW-1185">Reference proteome</keyword>
<reference evidence="8 9" key="1">
    <citation type="journal article" date="2019" name="Int. J. Syst. Evol. Microbiol.">
        <title>The Global Catalogue of Microorganisms (GCM) 10K type strain sequencing project: providing services to taxonomists for standard genome sequencing and annotation.</title>
        <authorList>
            <consortium name="The Broad Institute Genomics Platform"/>
            <consortium name="The Broad Institute Genome Sequencing Center for Infectious Disease"/>
            <person name="Wu L."/>
            <person name="Ma J."/>
        </authorList>
    </citation>
    <scope>NUCLEOTIDE SEQUENCE [LARGE SCALE GENOMIC DNA]</scope>
    <source>
        <strain evidence="8 9">JCM 3272</strain>
    </source>
</reference>
<evidence type="ECO:0000256" key="7">
    <source>
        <dbReference type="SAM" id="Phobius"/>
    </source>
</evidence>
<dbReference type="Pfam" id="PF02653">
    <property type="entry name" value="BPD_transp_2"/>
    <property type="match status" value="1"/>
</dbReference>
<feature type="transmembrane region" description="Helical" evidence="7">
    <location>
        <begin position="31"/>
        <end position="52"/>
    </location>
</feature>
<feature type="transmembrane region" description="Helical" evidence="7">
    <location>
        <begin position="314"/>
        <end position="333"/>
    </location>
</feature>
<feature type="transmembrane region" description="Helical" evidence="7">
    <location>
        <begin position="113"/>
        <end position="135"/>
    </location>
</feature>
<dbReference type="EMBL" id="BAAARV010000006">
    <property type="protein sequence ID" value="GAA2331450.1"/>
    <property type="molecule type" value="Genomic_DNA"/>
</dbReference>
<evidence type="ECO:0000313" key="9">
    <source>
        <dbReference type="Proteomes" id="UP001501444"/>
    </source>
</evidence>
<gene>
    <name evidence="8" type="primary">rbsC</name>
    <name evidence="8" type="ORF">GCM10010170_009940</name>
</gene>
<evidence type="ECO:0000256" key="2">
    <source>
        <dbReference type="ARBA" id="ARBA00022475"/>
    </source>
</evidence>
<evidence type="ECO:0000313" key="8">
    <source>
        <dbReference type="EMBL" id="GAA2331450.1"/>
    </source>
</evidence>
<name>A0ABN3FJ82_9ACTN</name>
<dbReference type="Proteomes" id="UP001501444">
    <property type="component" value="Unassembled WGS sequence"/>
</dbReference>